<dbReference type="SUPFAM" id="SSF50630">
    <property type="entry name" value="Acid proteases"/>
    <property type="match status" value="1"/>
</dbReference>
<name>A0AAD5YNV7_9AGAR</name>
<protein>
    <recommendedName>
        <fullName evidence="1">Reverse transcriptase domain-containing protein</fullName>
    </recommendedName>
</protein>
<evidence type="ECO:0000313" key="2">
    <source>
        <dbReference type="EMBL" id="KAJ3558319.1"/>
    </source>
</evidence>
<dbReference type="Gene3D" id="3.30.70.270">
    <property type="match status" value="2"/>
</dbReference>
<dbReference type="Pfam" id="PF00078">
    <property type="entry name" value="RVT_1"/>
    <property type="match status" value="1"/>
</dbReference>
<keyword evidence="3" id="KW-1185">Reference proteome</keyword>
<dbReference type="Pfam" id="PF08284">
    <property type="entry name" value="RVP_2"/>
    <property type="match status" value="1"/>
</dbReference>
<organism evidence="2 3">
    <name type="scientific">Leucocoprinus birnbaumii</name>
    <dbReference type="NCBI Taxonomy" id="56174"/>
    <lineage>
        <taxon>Eukaryota</taxon>
        <taxon>Fungi</taxon>
        <taxon>Dikarya</taxon>
        <taxon>Basidiomycota</taxon>
        <taxon>Agaricomycotina</taxon>
        <taxon>Agaricomycetes</taxon>
        <taxon>Agaricomycetidae</taxon>
        <taxon>Agaricales</taxon>
        <taxon>Agaricineae</taxon>
        <taxon>Agaricaceae</taxon>
        <taxon>Leucocoprinus</taxon>
    </lineage>
</organism>
<accession>A0AAD5YNV7</accession>
<sequence>MKSLRTLFHIPEEHPHTNDIRDPIVVMSVELEAYGQQIEAGTYPSIQRNSTIPRDISRVIPRPIVVVVRINGHPCRALIDSGSMGDFISTTIAQQLNVPKFELAKVIPVQMACQGSRSNINYRTKVQFTYQKLNYQREFDVMNLANYDIVLGTPFLYQHKVSICMEPPAVVIGSESPIPLKGPRIAKMSSRAMTTYEDKLEEVKSGLLNYAKKVCRDRLDTPLPPLREINHEIPLIDPNARYSWRPSRCPDALLDQWVKKKEAYIRSGRWIPKPVPNASPMLLIPKPRKPGEPIKLRTVCDVRQRNSNTRKLSSPLPDIDGILRRVASAKYRSTIDLADAYEQIRVKPEHVDRTAMATPSGTMISLVMQQGDCNASATFQMVMTRIFAPYIGDFLDVYLDDIIIYSNSLEEHVRHVKTVIDILEKERFYVSEHKLHFLEKELRILGRFVSDEGIRMDPDKVDALNKWKVPTNRDLLRGFLGSAGYLADDINGVRIPMGVLSELTGDTVPFRWEYTHQRAFEDVK</sequence>
<dbReference type="AlphaFoldDB" id="A0AAD5YNV7"/>
<proteinExistence type="predicted"/>
<dbReference type="CDD" id="cd00303">
    <property type="entry name" value="retropepsin_like"/>
    <property type="match status" value="1"/>
</dbReference>
<dbReference type="InterPro" id="IPR043128">
    <property type="entry name" value="Rev_trsase/Diguanyl_cyclase"/>
</dbReference>
<dbReference type="Gene3D" id="3.10.10.10">
    <property type="entry name" value="HIV Type 1 Reverse Transcriptase, subunit A, domain 1"/>
    <property type="match status" value="1"/>
</dbReference>
<evidence type="ECO:0000259" key="1">
    <source>
        <dbReference type="PROSITE" id="PS50878"/>
    </source>
</evidence>
<dbReference type="InterPro" id="IPR043502">
    <property type="entry name" value="DNA/RNA_pol_sf"/>
</dbReference>
<dbReference type="Gene3D" id="2.40.70.10">
    <property type="entry name" value="Acid Proteases"/>
    <property type="match status" value="1"/>
</dbReference>
<dbReference type="PROSITE" id="PS50878">
    <property type="entry name" value="RT_POL"/>
    <property type="match status" value="1"/>
</dbReference>
<dbReference type="InterPro" id="IPR021109">
    <property type="entry name" value="Peptidase_aspartic_dom_sf"/>
</dbReference>
<feature type="domain" description="Reverse transcriptase" evidence="1">
    <location>
        <begin position="265"/>
        <end position="449"/>
    </location>
</feature>
<dbReference type="Proteomes" id="UP001213000">
    <property type="component" value="Unassembled WGS sequence"/>
</dbReference>
<dbReference type="CDD" id="cd01647">
    <property type="entry name" value="RT_LTR"/>
    <property type="match status" value="1"/>
</dbReference>
<dbReference type="InterPro" id="IPR000477">
    <property type="entry name" value="RT_dom"/>
</dbReference>
<dbReference type="PANTHER" id="PTHR24559">
    <property type="entry name" value="TRANSPOSON TY3-I GAG-POL POLYPROTEIN"/>
    <property type="match status" value="1"/>
</dbReference>
<reference evidence="2" key="1">
    <citation type="submission" date="2022-07" db="EMBL/GenBank/DDBJ databases">
        <title>Genome Sequence of Leucocoprinus birnbaumii.</title>
        <authorList>
            <person name="Buettner E."/>
        </authorList>
    </citation>
    <scope>NUCLEOTIDE SEQUENCE</scope>
    <source>
        <strain evidence="2">VT141</strain>
    </source>
</reference>
<gene>
    <name evidence="2" type="ORF">NP233_g11531</name>
</gene>
<comment type="caution">
    <text evidence="2">The sequence shown here is derived from an EMBL/GenBank/DDBJ whole genome shotgun (WGS) entry which is preliminary data.</text>
</comment>
<dbReference type="SUPFAM" id="SSF56672">
    <property type="entry name" value="DNA/RNA polymerases"/>
    <property type="match status" value="1"/>
</dbReference>
<dbReference type="InterPro" id="IPR053134">
    <property type="entry name" value="RNA-dir_DNA_polymerase"/>
</dbReference>
<dbReference type="PANTHER" id="PTHR24559:SF444">
    <property type="entry name" value="REVERSE TRANSCRIPTASE DOMAIN-CONTAINING PROTEIN"/>
    <property type="match status" value="1"/>
</dbReference>
<evidence type="ECO:0000313" key="3">
    <source>
        <dbReference type="Proteomes" id="UP001213000"/>
    </source>
</evidence>
<dbReference type="EMBL" id="JANIEX010001404">
    <property type="protein sequence ID" value="KAJ3558319.1"/>
    <property type="molecule type" value="Genomic_DNA"/>
</dbReference>